<dbReference type="KEGG" id="pmq:PM3016_1542"/>
<protein>
    <submittedName>
        <fullName evidence="3">Putative reductase</fullName>
    </submittedName>
</protein>
<accession>H6N9T7</accession>
<feature type="domain" description="Pyrroline-5-carboxylate reductase catalytic N-terminal" evidence="2">
    <location>
        <begin position="4"/>
        <end position="96"/>
    </location>
</feature>
<gene>
    <name evidence="3" type="ORF">PM3016_1542</name>
</gene>
<evidence type="ECO:0000313" key="4">
    <source>
        <dbReference type="Proteomes" id="UP000007523"/>
    </source>
</evidence>
<dbReference type="SUPFAM" id="SSF51735">
    <property type="entry name" value="NAD(P)-binding Rossmann-fold domains"/>
    <property type="match status" value="1"/>
</dbReference>
<dbReference type="Pfam" id="PF03807">
    <property type="entry name" value="F420_oxidored"/>
    <property type="match status" value="1"/>
</dbReference>
<dbReference type="EMBL" id="CP003235">
    <property type="protein sequence ID" value="AFC28465.1"/>
    <property type="molecule type" value="Genomic_DNA"/>
</dbReference>
<evidence type="ECO:0000256" key="1">
    <source>
        <dbReference type="ARBA" id="ARBA00023002"/>
    </source>
</evidence>
<dbReference type="STRING" id="1116391.PM3016_1542"/>
<keyword evidence="1" id="KW-0560">Oxidoreductase</keyword>
<dbReference type="RefSeq" id="WP_014369056.1">
    <property type="nucleotide sequence ID" value="NC_016935.1"/>
</dbReference>
<dbReference type="InterPro" id="IPR051267">
    <property type="entry name" value="STEAP_metalloreductase"/>
</dbReference>
<dbReference type="AlphaFoldDB" id="H6N9T7"/>
<dbReference type="GO" id="GO:0016491">
    <property type="term" value="F:oxidoreductase activity"/>
    <property type="evidence" value="ECO:0007669"/>
    <property type="project" value="UniProtKB-KW"/>
</dbReference>
<dbReference type="Proteomes" id="UP000007523">
    <property type="component" value="Chromosome"/>
</dbReference>
<organism evidence="3 4">
    <name type="scientific">Paenibacillus mucilaginosus 3016</name>
    <dbReference type="NCBI Taxonomy" id="1116391"/>
    <lineage>
        <taxon>Bacteria</taxon>
        <taxon>Bacillati</taxon>
        <taxon>Bacillota</taxon>
        <taxon>Bacilli</taxon>
        <taxon>Bacillales</taxon>
        <taxon>Paenibacillaceae</taxon>
        <taxon>Paenibacillus</taxon>
    </lineage>
</organism>
<dbReference type="PANTHER" id="PTHR14239">
    <property type="entry name" value="DUDULIN-RELATED"/>
    <property type="match status" value="1"/>
</dbReference>
<dbReference type="InterPro" id="IPR028939">
    <property type="entry name" value="P5C_Rdtase_cat_N"/>
</dbReference>
<proteinExistence type="predicted"/>
<reference evidence="3 4" key="1">
    <citation type="journal article" date="2012" name="J. Bacteriol.">
        <title>Complete Genome Sequence of Paenibacillus mucilaginosus 3016, a Bacterium Functional as Microbial Fertilizer.</title>
        <authorList>
            <person name="Ma M."/>
            <person name="Wang Z."/>
            <person name="Li L."/>
            <person name="Jiang X."/>
            <person name="Guan D."/>
            <person name="Cao F."/>
            <person name="Chen H."/>
            <person name="Wang X."/>
            <person name="Shen D."/>
            <person name="Du B."/>
            <person name="Li J."/>
        </authorList>
    </citation>
    <scope>NUCLEOTIDE SEQUENCE [LARGE SCALE GENOMIC DNA]</scope>
    <source>
        <strain evidence="3 4">3016</strain>
    </source>
</reference>
<sequence length="219" mass="24193">MTKTISVLGTGNMGKALVKQLSTHGQSRILWGSRNPEEAEQLVRELQLSNVTVCTNEEALQADLIIPAFHASILKDWAVAHKDQLQGKIVVDISNPFNSDFSGFTTSWGESSAEQLQSLLPASAVIGAFKNTFFKVVEEPLCQGQQSDVLVTGNDENAVQTFLEHVKALPFRFLQAGKLENNRTIERFTLLELELAIRYNTYPYISLQIFGIQQPVAAG</sequence>
<evidence type="ECO:0000313" key="3">
    <source>
        <dbReference type="EMBL" id="AFC28465.1"/>
    </source>
</evidence>
<dbReference type="Gene3D" id="3.40.50.720">
    <property type="entry name" value="NAD(P)-binding Rossmann-like Domain"/>
    <property type="match status" value="1"/>
</dbReference>
<dbReference type="InterPro" id="IPR036291">
    <property type="entry name" value="NAD(P)-bd_dom_sf"/>
</dbReference>
<name>H6N9T7_9BACL</name>
<keyword evidence="4" id="KW-1185">Reference proteome</keyword>
<dbReference type="HOGENOM" id="CLU_076368_2_1_9"/>
<evidence type="ECO:0000259" key="2">
    <source>
        <dbReference type="Pfam" id="PF03807"/>
    </source>
</evidence>